<keyword evidence="7" id="KW-1185">Reference proteome</keyword>
<evidence type="ECO:0000313" key="7">
    <source>
        <dbReference type="Proteomes" id="UP001549145"/>
    </source>
</evidence>
<dbReference type="Gene3D" id="3.40.50.2300">
    <property type="match status" value="1"/>
</dbReference>
<dbReference type="Proteomes" id="UP001549145">
    <property type="component" value="Unassembled WGS sequence"/>
</dbReference>
<dbReference type="Pfam" id="PF00072">
    <property type="entry name" value="Response_reg"/>
    <property type="match status" value="1"/>
</dbReference>
<keyword evidence="2" id="KW-0805">Transcription regulation</keyword>
<dbReference type="PANTHER" id="PTHR44591">
    <property type="entry name" value="STRESS RESPONSE REGULATOR PROTEIN 1"/>
    <property type="match status" value="1"/>
</dbReference>
<evidence type="ECO:0000259" key="5">
    <source>
        <dbReference type="PROSITE" id="PS50110"/>
    </source>
</evidence>
<organism evidence="6 7">
    <name type="scientific">Methylobacterium goesingense</name>
    <dbReference type="NCBI Taxonomy" id="243690"/>
    <lineage>
        <taxon>Bacteria</taxon>
        <taxon>Pseudomonadati</taxon>
        <taxon>Pseudomonadota</taxon>
        <taxon>Alphaproteobacteria</taxon>
        <taxon>Hyphomicrobiales</taxon>
        <taxon>Methylobacteriaceae</taxon>
        <taxon>Methylobacterium</taxon>
    </lineage>
</organism>
<reference evidence="6 7" key="1">
    <citation type="submission" date="2024-06" db="EMBL/GenBank/DDBJ databases">
        <title>Genomic Encyclopedia of Type Strains, Phase IV (KMG-IV): sequencing the most valuable type-strain genomes for metagenomic binning, comparative biology and taxonomic classification.</title>
        <authorList>
            <person name="Goeker M."/>
        </authorList>
    </citation>
    <scope>NUCLEOTIDE SEQUENCE [LARGE SCALE GENOMIC DNA]</scope>
    <source>
        <strain evidence="6 7">DSM 21331</strain>
    </source>
</reference>
<keyword evidence="1 4" id="KW-0597">Phosphoprotein</keyword>
<dbReference type="RefSeq" id="WP_238280127.1">
    <property type="nucleotide sequence ID" value="NZ_BPQL01000077.1"/>
</dbReference>
<dbReference type="InterPro" id="IPR001789">
    <property type="entry name" value="Sig_transdc_resp-reg_receiver"/>
</dbReference>
<dbReference type="InterPro" id="IPR011006">
    <property type="entry name" value="CheY-like_superfamily"/>
</dbReference>
<evidence type="ECO:0000256" key="2">
    <source>
        <dbReference type="ARBA" id="ARBA00023015"/>
    </source>
</evidence>
<dbReference type="PROSITE" id="PS50110">
    <property type="entry name" value="RESPONSE_REGULATORY"/>
    <property type="match status" value="1"/>
</dbReference>
<evidence type="ECO:0000256" key="1">
    <source>
        <dbReference type="ARBA" id="ARBA00022553"/>
    </source>
</evidence>
<dbReference type="InterPro" id="IPR050595">
    <property type="entry name" value="Bact_response_regulator"/>
</dbReference>
<protein>
    <submittedName>
        <fullName evidence="6">CheY-like chemotaxis protein</fullName>
    </submittedName>
</protein>
<accession>A0ABV2L8A3</accession>
<dbReference type="EMBL" id="JBEPMM010000011">
    <property type="protein sequence ID" value="MET3694078.1"/>
    <property type="molecule type" value="Genomic_DNA"/>
</dbReference>
<dbReference type="SMART" id="SM00448">
    <property type="entry name" value="REC"/>
    <property type="match status" value="1"/>
</dbReference>
<evidence type="ECO:0000313" key="6">
    <source>
        <dbReference type="EMBL" id="MET3694078.1"/>
    </source>
</evidence>
<feature type="domain" description="Response regulatory" evidence="5">
    <location>
        <begin position="12"/>
        <end position="124"/>
    </location>
</feature>
<dbReference type="PANTHER" id="PTHR44591:SF3">
    <property type="entry name" value="RESPONSE REGULATORY DOMAIN-CONTAINING PROTEIN"/>
    <property type="match status" value="1"/>
</dbReference>
<feature type="modified residue" description="4-aspartylphosphate" evidence="4">
    <location>
        <position position="62"/>
    </location>
</feature>
<name>A0ABV2L8A3_9HYPH</name>
<proteinExistence type="predicted"/>
<sequence length="125" mass="13591">MRDADDATTRPVVLVVQDEPILAMVMSDLVEEAGCQAVVATSTASAIQILEARADIHVVFADLDVRGSVMGLTLMAMIRDRWPPIELVMTGALRPDVARIPARGIFCDKPFRGDRVVEAVRKFAA</sequence>
<gene>
    <name evidence="6" type="ORF">ABID43_003633</name>
</gene>
<evidence type="ECO:0000256" key="4">
    <source>
        <dbReference type="PROSITE-ProRule" id="PRU00169"/>
    </source>
</evidence>
<dbReference type="SUPFAM" id="SSF52172">
    <property type="entry name" value="CheY-like"/>
    <property type="match status" value="1"/>
</dbReference>
<evidence type="ECO:0000256" key="3">
    <source>
        <dbReference type="ARBA" id="ARBA00023163"/>
    </source>
</evidence>
<comment type="caution">
    <text evidence="6">The sequence shown here is derived from an EMBL/GenBank/DDBJ whole genome shotgun (WGS) entry which is preliminary data.</text>
</comment>
<keyword evidence="3" id="KW-0804">Transcription</keyword>